<dbReference type="SUPFAM" id="SSF103473">
    <property type="entry name" value="MFS general substrate transporter"/>
    <property type="match status" value="1"/>
</dbReference>
<feature type="transmembrane region" description="Helical" evidence="5">
    <location>
        <begin position="263"/>
        <end position="286"/>
    </location>
</feature>
<dbReference type="Gene3D" id="1.20.1250.20">
    <property type="entry name" value="MFS general substrate transporter like domains"/>
    <property type="match status" value="1"/>
</dbReference>
<reference evidence="7 8" key="1">
    <citation type="journal article" date="2017" name="ISME J.">
        <title>An acid-tolerant ammonia-oxidizing ?-proteobacterium from soil.</title>
        <authorList>
            <person name="Hayatsu M."/>
            <person name="Tago K."/>
            <person name="Uchiyama I."/>
            <person name="Toyoda A."/>
            <person name="Wang Y."/>
            <person name="Shimomura Y."/>
            <person name="Okubo T."/>
            <person name="Kurisu F."/>
            <person name="Hirono Y."/>
            <person name="Nonaka K."/>
            <person name="Akiyama H."/>
            <person name="Itoh T."/>
            <person name="Takami H."/>
        </authorList>
    </citation>
    <scope>NUCLEOTIDE SEQUENCE [LARGE SCALE GENOMIC DNA]</scope>
    <source>
        <strain evidence="7 8">TAO100</strain>
    </source>
</reference>
<evidence type="ECO:0000256" key="3">
    <source>
        <dbReference type="ARBA" id="ARBA00022989"/>
    </source>
</evidence>
<evidence type="ECO:0000256" key="2">
    <source>
        <dbReference type="ARBA" id="ARBA00022692"/>
    </source>
</evidence>
<dbReference type="EMBL" id="AP014836">
    <property type="protein sequence ID" value="BAW79830.1"/>
    <property type="molecule type" value="Genomic_DNA"/>
</dbReference>
<dbReference type="PANTHER" id="PTHR23508:SF10">
    <property type="entry name" value="CARBOXYLIC ACID TRANSPORTER PROTEIN HOMOLOG"/>
    <property type="match status" value="1"/>
</dbReference>
<feature type="transmembrane region" description="Helical" evidence="5">
    <location>
        <begin position="171"/>
        <end position="190"/>
    </location>
</feature>
<dbReference type="CDD" id="cd17316">
    <property type="entry name" value="MFS_SV2_like"/>
    <property type="match status" value="1"/>
</dbReference>
<dbReference type="PROSITE" id="PS50850">
    <property type="entry name" value="MFS"/>
    <property type="match status" value="1"/>
</dbReference>
<dbReference type="Pfam" id="PF00083">
    <property type="entry name" value="Sugar_tr"/>
    <property type="match status" value="1"/>
</dbReference>
<evidence type="ECO:0000259" key="6">
    <source>
        <dbReference type="PROSITE" id="PS50850"/>
    </source>
</evidence>
<feature type="transmembrane region" description="Helical" evidence="5">
    <location>
        <begin position="391"/>
        <end position="419"/>
    </location>
</feature>
<evidence type="ECO:0000313" key="7">
    <source>
        <dbReference type="EMBL" id="BAW79830.1"/>
    </source>
</evidence>
<feature type="transmembrane region" description="Helical" evidence="5">
    <location>
        <begin position="81"/>
        <end position="106"/>
    </location>
</feature>
<feature type="transmembrane region" description="Helical" evidence="5">
    <location>
        <begin position="425"/>
        <end position="446"/>
    </location>
</feature>
<feature type="domain" description="Major facilitator superfamily (MFS) profile" evidence="6">
    <location>
        <begin position="1"/>
        <end position="449"/>
    </location>
</feature>
<feature type="transmembrane region" description="Helical" evidence="5">
    <location>
        <begin position="332"/>
        <end position="352"/>
    </location>
</feature>
<keyword evidence="3 5" id="KW-1133">Transmembrane helix</keyword>
<evidence type="ECO:0000313" key="8">
    <source>
        <dbReference type="Proteomes" id="UP000243679"/>
    </source>
</evidence>
<protein>
    <submittedName>
        <fullName evidence="7">Major facilitator superfamily transporter</fullName>
    </submittedName>
</protein>
<evidence type="ECO:0000256" key="5">
    <source>
        <dbReference type="SAM" id="Phobius"/>
    </source>
</evidence>
<keyword evidence="8" id="KW-1185">Reference proteome</keyword>
<dbReference type="KEGG" id="ntt:TAO_0460"/>
<feature type="transmembrane region" description="Helical" evidence="5">
    <location>
        <begin position="301"/>
        <end position="320"/>
    </location>
</feature>
<dbReference type="GO" id="GO:0005886">
    <property type="term" value="C:plasma membrane"/>
    <property type="evidence" value="ECO:0007669"/>
    <property type="project" value="TreeGrafter"/>
</dbReference>
<dbReference type="AlphaFoldDB" id="A0A1Q2SL31"/>
<sequence>MPARMDRLPWTKFHWMVVIGLGAAWILDGLEAQIAASAGFQETLQMTATEVGFTASIYLAGQVIGALIFARLSDQLGRKKIFIATLGIYLFSGGMAGFSFSLWFLLIFRFISGLGIGGEHAAINAAIDEIIPPKYRGHASIAIYGTYWGGAALGATINSFLLDPSIIPTEIGWRIGFFLGPALGFIIIFLRRHLPESPRWLLSHGHVNEAEQVVNDIEVQIQGQGYNLSEVPKSKRIPIVPYKNLHPTELIKILLTKYPRQTLLSFSLMVAQSFFYNAIFFAYVLVLKNFYYIPLDSTQDFFLPFAIGNLAGPLILGPLFDTIGRRKMIFATYSTAGVVLASSAVLFYQGILSPTTQTLLWSISFFFASAGASSAYLTISEIFPLALRNQAISYFFAIAQITGAIAPAVFGILISQGIYRGSLTLGYLLAACVMIIAGIIGLFFGFDAEGKSLEDVSGSL</sequence>
<evidence type="ECO:0000256" key="4">
    <source>
        <dbReference type="ARBA" id="ARBA00023136"/>
    </source>
</evidence>
<dbReference type="InterPro" id="IPR036259">
    <property type="entry name" value="MFS_trans_sf"/>
</dbReference>
<feature type="transmembrane region" description="Helical" evidence="5">
    <location>
        <begin position="51"/>
        <end position="69"/>
    </location>
</feature>
<dbReference type="GO" id="GO:0046943">
    <property type="term" value="F:carboxylic acid transmembrane transporter activity"/>
    <property type="evidence" value="ECO:0007669"/>
    <property type="project" value="TreeGrafter"/>
</dbReference>
<evidence type="ECO:0000256" key="1">
    <source>
        <dbReference type="ARBA" id="ARBA00004141"/>
    </source>
</evidence>
<gene>
    <name evidence="7" type="ORF">TAO_0460</name>
</gene>
<comment type="subcellular location">
    <subcellularLocation>
        <location evidence="1">Membrane</location>
        <topology evidence="1">Multi-pass membrane protein</topology>
    </subcellularLocation>
</comment>
<dbReference type="PANTHER" id="PTHR23508">
    <property type="entry name" value="CARBOXYLIC ACID TRANSPORTER PROTEIN HOMOLOG"/>
    <property type="match status" value="1"/>
</dbReference>
<proteinExistence type="predicted"/>
<name>A0A1Q2SL31_9GAMM</name>
<accession>A0A1Q2SL31</accession>
<keyword evidence="2 5" id="KW-0812">Transmembrane</keyword>
<dbReference type="InterPro" id="IPR020846">
    <property type="entry name" value="MFS_dom"/>
</dbReference>
<dbReference type="Proteomes" id="UP000243679">
    <property type="component" value="Chromosome"/>
</dbReference>
<dbReference type="InterPro" id="IPR005828">
    <property type="entry name" value="MFS_sugar_transport-like"/>
</dbReference>
<organism evidence="7 8">
    <name type="scientific">Candidatus Nitrosoglobus terrae</name>
    <dbReference type="NCBI Taxonomy" id="1630141"/>
    <lineage>
        <taxon>Bacteria</taxon>
        <taxon>Pseudomonadati</taxon>
        <taxon>Pseudomonadota</taxon>
        <taxon>Gammaproteobacteria</taxon>
        <taxon>Chromatiales</taxon>
        <taxon>Chromatiaceae</taxon>
        <taxon>Candidatus Nitrosoglobus</taxon>
    </lineage>
</organism>
<feature type="transmembrane region" description="Helical" evidence="5">
    <location>
        <begin position="358"/>
        <end position="379"/>
    </location>
</feature>
<keyword evidence="4 5" id="KW-0472">Membrane</keyword>